<evidence type="ECO:0000256" key="1">
    <source>
        <dbReference type="ARBA" id="ARBA00022801"/>
    </source>
</evidence>
<dbReference type="Gene3D" id="2.40.260.10">
    <property type="entry name" value="Sortase"/>
    <property type="match status" value="1"/>
</dbReference>
<reference evidence="3" key="1">
    <citation type="journal article" date="2019" name="Int. J. Syst. Evol. Microbiol.">
        <title>The Global Catalogue of Microorganisms (GCM) 10K type strain sequencing project: providing services to taxonomists for standard genome sequencing and annotation.</title>
        <authorList>
            <consortium name="The Broad Institute Genomics Platform"/>
            <consortium name="The Broad Institute Genome Sequencing Center for Infectious Disease"/>
            <person name="Wu L."/>
            <person name="Ma J."/>
        </authorList>
    </citation>
    <scope>NUCLEOTIDE SEQUENCE [LARGE SCALE GENOMIC DNA]</scope>
    <source>
        <strain evidence="3">CGMCC 1.13681</strain>
    </source>
</reference>
<dbReference type="InterPro" id="IPR042001">
    <property type="entry name" value="Sortase_F"/>
</dbReference>
<accession>A0ABW2GHZ7</accession>
<dbReference type="RefSeq" id="WP_386413829.1">
    <property type="nucleotide sequence ID" value="NZ_JBHSZO010000012.1"/>
</dbReference>
<dbReference type="InterPro" id="IPR023365">
    <property type="entry name" value="Sortase_dom-sf"/>
</dbReference>
<name>A0ABW2GHZ7_9ACTN</name>
<gene>
    <name evidence="2" type="ORF">ACFQLX_09880</name>
</gene>
<dbReference type="EMBL" id="JBHSZO010000012">
    <property type="protein sequence ID" value="MFC7218472.1"/>
    <property type="molecule type" value="Genomic_DNA"/>
</dbReference>
<dbReference type="NCBIfam" id="NF033748">
    <property type="entry name" value="class_F_sortase"/>
    <property type="match status" value="1"/>
</dbReference>
<dbReference type="CDD" id="cd05829">
    <property type="entry name" value="Sortase_F"/>
    <property type="match status" value="1"/>
</dbReference>
<keyword evidence="3" id="KW-1185">Reference proteome</keyword>
<protein>
    <submittedName>
        <fullName evidence="2">Class F sortase</fullName>
    </submittedName>
</protein>
<dbReference type="SUPFAM" id="SSF63817">
    <property type="entry name" value="Sortase"/>
    <property type="match status" value="1"/>
</dbReference>
<dbReference type="Pfam" id="PF04203">
    <property type="entry name" value="Sortase"/>
    <property type="match status" value="1"/>
</dbReference>
<comment type="caution">
    <text evidence="2">The sequence shown here is derived from an EMBL/GenBank/DDBJ whole genome shotgun (WGS) entry which is preliminary data.</text>
</comment>
<evidence type="ECO:0000313" key="2">
    <source>
        <dbReference type="EMBL" id="MFC7218472.1"/>
    </source>
</evidence>
<dbReference type="InterPro" id="IPR005754">
    <property type="entry name" value="Sortase"/>
</dbReference>
<keyword evidence="1" id="KW-0378">Hydrolase</keyword>
<dbReference type="Proteomes" id="UP001596413">
    <property type="component" value="Unassembled WGS sequence"/>
</dbReference>
<evidence type="ECO:0000313" key="3">
    <source>
        <dbReference type="Proteomes" id="UP001596413"/>
    </source>
</evidence>
<organism evidence="2 3">
    <name type="scientific">Streptomyces polyrhachis</name>
    <dbReference type="NCBI Taxonomy" id="1282885"/>
    <lineage>
        <taxon>Bacteria</taxon>
        <taxon>Bacillati</taxon>
        <taxon>Actinomycetota</taxon>
        <taxon>Actinomycetes</taxon>
        <taxon>Kitasatosporales</taxon>
        <taxon>Streptomycetaceae</taxon>
        <taxon>Streptomyces</taxon>
    </lineage>
</organism>
<sequence>MSAGVGWSGRRTKVLVWAVLLACLWLWGRTHGPAVAGAQGAVSRVRTLQGPAPKAAAPLRGSDPVSLYVPGAGVEAPVIERGLDGAGAVEAPPFASPQEVGWYRGGARPGAAGVATFVGHLDTGSSAAVFYRLAEVRPGQRLRVVRADGSTAEFTVDRVETVERRHFDAERVYGPHVKGRAEVRLITCGGRYLPEEKSYTANLVVSGYLTASR</sequence>
<proteinExistence type="predicted"/>